<reference evidence="11" key="1">
    <citation type="submission" date="2011-07" db="EMBL/GenBank/DDBJ databases">
        <title>The complete genome of Cyclobacterium marinum DSM 745.</title>
        <authorList>
            <person name="Lucas S."/>
            <person name="Han J."/>
            <person name="Lapidus A."/>
            <person name="Bruce D."/>
            <person name="Goodwin L."/>
            <person name="Pitluck S."/>
            <person name="Peters L."/>
            <person name="Kyrpides N."/>
            <person name="Mavromatis K."/>
            <person name="Ivanova N."/>
            <person name="Ovchinnikova G."/>
            <person name="Chertkov O."/>
            <person name="Detter J.C."/>
            <person name="Tapia R."/>
            <person name="Han C."/>
            <person name="Land M."/>
            <person name="Hauser L."/>
            <person name="Markowitz V."/>
            <person name="Cheng J.-F."/>
            <person name="Hugenholtz P."/>
            <person name="Woyke T."/>
            <person name="Wu D."/>
            <person name="Tindall B."/>
            <person name="Schuetze A."/>
            <person name="Brambilla E."/>
            <person name="Klenk H.-P."/>
            <person name="Eisen J.A."/>
        </authorList>
    </citation>
    <scope>NUCLEOTIDE SEQUENCE [LARGE SCALE GENOMIC DNA]</scope>
    <source>
        <strain evidence="11">ATCC 25205 / DSM 745 / LMG 13164 / NCIMB 1802</strain>
    </source>
</reference>
<keyword evidence="7 9" id="KW-0482">Metalloprotease</keyword>
<evidence type="ECO:0000256" key="4">
    <source>
        <dbReference type="ARBA" id="ARBA00022801"/>
    </source>
</evidence>
<dbReference type="GO" id="GO:0160237">
    <property type="term" value="F:D-Ala-D-Ala dipeptidase activity"/>
    <property type="evidence" value="ECO:0007669"/>
    <property type="project" value="UniProtKB-EC"/>
</dbReference>
<evidence type="ECO:0000256" key="7">
    <source>
        <dbReference type="ARBA" id="ARBA00023049"/>
    </source>
</evidence>
<evidence type="ECO:0000256" key="6">
    <source>
        <dbReference type="ARBA" id="ARBA00022997"/>
    </source>
</evidence>
<dbReference type="InterPro" id="IPR000755">
    <property type="entry name" value="A_A_dipeptidase"/>
</dbReference>
<dbReference type="KEGG" id="cmr:Cycma_1819"/>
<dbReference type="CDD" id="cd14840">
    <property type="entry name" value="D-Ala-D-Ala_dipeptidase_Aad"/>
    <property type="match status" value="1"/>
</dbReference>
<dbReference type="HAMAP" id="MF_01924">
    <property type="entry name" value="A_A_dipeptidase"/>
    <property type="match status" value="1"/>
</dbReference>
<gene>
    <name evidence="10" type="ordered locus">Cycma_1819</name>
</gene>
<feature type="site" description="Transition state stabilizer" evidence="9">
    <location>
        <position position="125"/>
    </location>
</feature>
<protein>
    <recommendedName>
        <fullName evidence="9">D-alanyl-D-alanine dipeptidase</fullName>
        <shortName evidence="9">D-Ala-D-Ala dipeptidase</shortName>
        <ecNumber evidence="9">3.4.13.22</ecNumber>
    </recommendedName>
</protein>
<dbReference type="STRING" id="880070.Cycma_1819"/>
<feature type="binding site" evidence="9">
    <location>
        <position position="232"/>
    </location>
    <ligand>
        <name>Zn(2+)</name>
        <dbReference type="ChEBI" id="CHEBI:29105"/>
        <note>catalytic</note>
    </ligand>
</feature>
<accession>G0IX23</accession>
<feature type="binding site" evidence="9">
    <location>
        <position position="157"/>
    </location>
    <ligand>
        <name>Zn(2+)</name>
        <dbReference type="ChEBI" id="CHEBI:29105"/>
        <note>catalytic</note>
    </ligand>
</feature>
<feature type="active site" description="Proton donor/acceptor" evidence="9">
    <location>
        <position position="229"/>
    </location>
</feature>
<dbReference type="InterPro" id="IPR009045">
    <property type="entry name" value="Zn_M74/Hedgehog-like"/>
</dbReference>
<evidence type="ECO:0000313" key="11">
    <source>
        <dbReference type="Proteomes" id="UP000001635"/>
    </source>
</evidence>
<keyword evidence="2 9" id="KW-0645">Protease</keyword>
<comment type="similarity">
    <text evidence="9">Belongs to the peptidase M15D family.</text>
</comment>
<keyword evidence="3 9" id="KW-0479">Metal-binding</keyword>
<dbReference type="eggNOG" id="COG2173">
    <property type="taxonomic scope" value="Bacteria"/>
</dbReference>
<dbReference type="EC" id="3.4.13.22" evidence="9"/>
<dbReference type="PANTHER" id="PTHR43126">
    <property type="entry name" value="D-ALANYL-D-ALANINE DIPEPTIDASE"/>
    <property type="match status" value="1"/>
</dbReference>
<dbReference type="GO" id="GO:0071555">
    <property type="term" value="P:cell wall organization"/>
    <property type="evidence" value="ECO:0007669"/>
    <property type="project" value="UniProtKB-KW"/>
</dbReference>
<organism evidence="10 11">
    <name type="scientific">Cyclobacterium marinum (strain ATCC 25205 / DSM 745 / LMG 13164 / NCIMB 1802)</name>
    <name type="common">Flectobacillus marinus</name>
    <dbReference type="NCBI Taxonomy" id="880070"/>
    <lineage>
        <taxon>Bacteria</taxon>
        <taxon>Pseudomonadati</taxon>
        <taxon>Bacteroidota</taxon>
        <taxon>Cytophagia</taxon>
        <taxon>Cytophagales</taxon>
        <taxon>Cyclobacteriaceae</taxon>
        <taxon>Cyclobacterium</taxon>
    </lineage>
</organism>
<dbReference type="Proteomes" id="UP000001635">
    <property type="component" value="Chromosome"/>
</dbReference>
<comment type="function">
    <text evidence="9">Catalyzes hydrolysis of the D-alanyl-D-alanine dipeptide.</text>
</comment>
<evidence type="ECO:0000256" key="2">
    <source>
        <dbReference type="ARBA" id="ARBA00022670"/>
    </source>
</evidence>
<evidence type="ECO:0000313" key="10">
    <source>
        <dbReference type="EMBL" id="AEL25571.1"/>
    </source>
</evidence>
<feature type="binding site" evidence="9">
    <location>
        <position position="164"/>
    </location>
    <ligand>
        <name>Zn(2+)</name>
        <dbReference type="ChEBI" id="CHEBI:29105"/>
        <note>catalytic</note>
    </ligand>
</feature>
<dbReference type="GO" id="GO:0008270">
    <property type="term" value="F:zinc ion binding"/>
    <property type="evidence" value="ECO:0007669"/>
    <property type="project" value="UniProtKB-UniRule"/>
</dbReference>
<comment type="cofactor">
    <cofactor evidence="9">
        <name>Zn(2+)</name>
        <dbReference type="ChEBI" id="CHEBI:29105"/>
    </cofactor>
    <text evidence="9">Binds 1 zinc ion per subunit.</text>
</comment>
<dbReference type="EMBL" id="CP002955">
    <property type="protein sequence ID" value="AEL25571.1"/>
    <property type="molecule type" value="Genomic_DNA"/>
</dbReference>
<comment type="catalytic activity">
    <reaction evidence="1 9">
        <text>D-alanyl-D-alanine + H2O = 2 D-alanine</text>
        <dbReference type="Rhea" id="RHEA:20661"/>
        <dbReference type="ChEBI" id="CHEBI:15377"/>
        <dbReference type="ChEBI" id="CHEBI:57416"/>
        <dbReference type="ChEBI" id="CHEBI:57822"/>
        <dbReference type="EC" id="3.4.13.22"/>
    </reaction>
</comment>
<dbReference type="AlphaFoldDB" id="G0IX23"/>
<evidence type="ECO:0000256" key="1">
    <source>
        <dbReference type="ARBA" id="ARBA00001362"/>
    </source>
</evidence>
<keyword evidence="6 9" id="KW-0224">Dipeptidase</keyword>
<sequence>MVLSLTACREGRNETSNQITAGKLQEIESTESISANLDQKDSIPITGELEKRLMNAGLLNVQKEIPGVFVDLRYSTTNNFFGKDVYGELTNCYLQPEVIEMLKIVHNSLQKTHPSLTLLIYDGVRPQSVQQILWDELDKPDSIKPLYVANPQKGSLHNFGVAVDLTLAKSNTGETLDMGTDFDFFGYPAYPDREEQMLKEGKITALQVENRQLLRKIMTEAGFKGIGSEWWHFNAYSRKIAKEKFDIVK</sequence>
<dbReference type="OrthoDB" id="9801430at2"/>
<name>G0IX23_CYCMS</name>
<dbReference type="GO" id="GO:0008237">
    <property type="term" value="F:metallopeptidase activity"/>
    <property type="evidence" value="ECO:0007669"/>
    <property type="project" value="UniProtKB-KW"/>
</dbReference>
<keyword evidence="11" id="KW-1185">Reference proteome</keyword>
<evidence type="ECO:0000256" key="9">
    <source>
        <dbReference type="HAMAP-Rule" id="MF_01924"/>
    </source>
</evidence>
<proteinExistence type="inferred from homology"/>
<dbReference type="HOGENOM" id="CLU_060744_1_0_10"/>
<keyword evidence="5 9" id="KW-0862">Zinc</keyword>
<evidence type="ECO:0000256" key="5">
    <source>
        <dbReference type="ARBA" id="ARBA00022833"/>
    </source>
</evidence>
<dbReference type="Gene3D" id="3.30.1380.10">
    <property type="match status" value="1"/>
</dbReference>
<keyword evidence="4 9" id="KW-0378">Hydrolase</keyword>
<dbReference type="GO" id="GO:0006508">
    <property type="term" value="P:proteolysis"/>
    <property type="evidence" value="ECO:0007669"/>
    <property type="project" value="UniProtKB-KW"/>
</dbReference>
<evidence type="ECO:0000256" key="3">
    <source>
        <dbReference type="ARBA" id="ARBA00022723"/>
    </source>
</evidence>
<dbReference type="SUPFAM" id="SSF55166">
    <property type="entry name" value="Hedgehog/DD-peptidase"/>
    <property type="match status" value="1"/>
</dbReference>
<keyword evidence="8" id="KW-0961">Cell wall biogenesis/degradation</keyword>
<dbReference type="Pfam" id="PF01427">
    <property type="entry name" value="Peptidase_M15"/>
    <property type="match status" value="1"/>
</dbReference>
<evidence type="ECO:0000256" key="8">
    <source>
        <dbReference type="ARBA" id="ARBA00023316"/>
    </source>
</evidence>